<evidence type="ECO:0000256" key="1">
    <source>
        <dbReference type="SAM" id="MobiDB-lite"/>
    </source>
</evidence>
<dbReference type="AlphaFoldDB" id="A0AAD7J930"/>
<dbReference type="EMBL" id="JARKIB010000038">
    <property type="protein sequence ID" value="KAJ7759932.1"/>
    <property type="molecule type" value="Genomic_DNA"/>
</dbReference>
<keyword evidence="3" id="KW-1185">Reference proteome</keyword>
<proteinExistence type="predicted"/>
<accession>A0AAD7J930</accession>
<evidence type="ECO:0000313" key="2">
    <source>
        <dbReference type="EMBL" id="KAJ7759932.1"/>
    </source>
</evidence>
<comment type="caution">
    <text evidence="2">The sequence shown here is derived from an EMBL/GenBank/DDBJ whole genome shotgun (WGS) entry which is preliminary data.</text>
</comment>
<organism evidence="2 3">
    <name type="scientific">Mycena metata</name>
    <dbReference type="NCBI Taxonomy" id="1033252"/>
    <lineage>
        <taxon>Eukaryota</taxon>
        <taxon>Fungi</taxon>
        <taxon>Dikarya</taxon>
        <taxon>Basidiomycota</taxon>
        <taxon>Agaricomycotina</taxon>
        <taxon>Agaricomycetes</taxon>
        <taxon>Agaricomycetidae</taxon>
        <taxon>Agaricales</taxon>
        <taxon>Marasmiineae</taxon>
        <taxon>Mycenaceae</taxon>
        <taxon>Mycena</taxon>
    </lineage>
</organism>
<reference evidence="2" key="1">
    <citation type="submission" date="2023-03" db="EMBL/GenBank/DDBJ databases">
        <title>Massive genome expansion in bonnet fungi (Mycena s.s.) driven by repeated elements and novel gene families across ecological guilds.</title>
        <authorList>
            <consortium name="Lawrence Berkeley National Laboratory"/>
            <person name="Harder C.B."/>
            <person name="Miyauchi S."/>
            <person name="Viragh M."/>
            <person name="Kuo A."/>
            <person name="Thoen E."/>
            <person name="Andreopoulos B."/>
            <person name="Lu D."/>
            <person name="Skrede I."/>
            <person name="Drula E."/>
            <person name="Henrissat B."/>
            <person name="Morin E."/>
            <person name="Kohler A."/>
            <person name="Barry K."/>
            <person name="LaButti K."/>
            <person name="Morin E."/>
            <person name="Salamov A."/>
            <person name="Lipzen A."/>
            <person name="Mereny Z."/>
            <person name="Hegedus B."/>
            <person name="Baldrian P."/>
            <person name="Stursova M."/>
            <person name="Weitz H."/>
            <person name="Taylor A."/>
            <person name="Grigoriev I.V."/>
            <person name="Nagy L.G."/>
            <person name="Martin F."/>
            <person name="Kauserud H."/>
        </authorList>
    </citation>
    <scope>NUCLEOTIDE SEQUENCE</scope>
    <source>
        <strain evidence="2">CBHHK182m</strain>
    </source>
</reference>
<protein>
    <recommendedName>
        <fullName evidence="4">Zn(2)-C6 fungal-type domain-containing protein</fullName>
    </recommendedName>
</protein>
<evidence type="ECO:0008006" key="4">
    <source>
        <dbReference type="Google" id="ProtNLM"/>
    </source>
</evidence>
<dbReference type="Proteomes" id="UP001215598">
    <property type="component" value="Unassembled WGS sequence"/>
</dbReference>
<evidence type="ECO:0000313" key="3">
    <source>
        <dbReference type="Proteomes" id="UP001215598"/>
    </source>
</evidence>
<feature type="region of interest" description="Disordered" evidence="1">
    <location>
        <begin position="1"/>
        <end position="22"/>
    </location>
</feature>
<sequence>MTTPHRAAKPYQFMDPLTGPHTPRTLPGADIDFDKKCTNCERAGQRCEVRKTGHLTCRRCGQKKKNCSHSLIAVQNPGKNIMQSLTSSCPPKAVLAIPDHSGPCSAYLVDAFSSETAGISLMPPHSDWNQEATMNQNMQEQYIFEELSRQYLILDGSDPAEISAVQLSGQKDE</sequence>
<name>A0AAD7J930_9AGAR</name>
<gene>
    <name evidence="2" type="ORF">B0H16DRAFT_1533061</name>
</gene>